<sequence length="110" mass="12598">GEQVFSRRNSIGGNSHIQFQDPETNTIQTGFIDEIWQIPIEGHLRTFILVQKHKVLPAVLLAKTPYPSFPLFQSTGVDAAKSDRFCIIEPWHILTHLTTYRCCKRTYGIN</sequence>
<evidence type="ECO:0000313" key="2">
    <source>
        <dbReference type="Proteomes" id="UP001362999"/>
    </source>
</evidence>
<name>A0AAV9ZVQ8_9AGAR</name>
<gene>
    <name evidence="1" type="ORF">R3P38DRAFT_2569594</name>
</gene>
<organism evidence="1 2">
    <name type="scientific">Favolaschia claudopus</name>
    <dbReference type="NCBI Taxonomy" id="2862362"/>
    <lineage>
        <taxon>Eukaryota</taxon>
        <taxon>Fungi</taxon>
        <taxon>Dikarya</taxon>
        <taxon>Basidiomycota</taxon>
        <taxon>Agaricomycotina</taxon>
        <taxon>Agaricomycetes</taxon>
        <taxon>Agaricomycetidae</taxon>
        <taxon>Agaricales</taxon>
        <taxon>Marasmiineae</taxon>
        <taxon>Mycenaceae</taxon>
        <taxon>Favolaschia</taxon>
    </lineage>
</organism>
<accession>A0AAV9ZVQ8</accession>
<dbReference type="EMBL" id="JAWWNJ010000109">
    <property type="protein sequence ID" value="KAK6992495.1"/>
    <property type="molecule type" value="Genomic_DNA"/>
</dbReference>
<evidence type="ECO:0000313" key="1">
    <source>
        <dbReference type="EMBL" id="KAK6992495.1"/>
    </source>
</evidence>
<dbReference type="AlphaFoldDB" id="A0AAV9ZVQ8"/>
<keyword evidence="2" id="KW-1185">Reference proteome</keyword>
<feature type="non-terminal residue" evidence="1">
    <location>
        <position position="1"/>
    </location>
</feature>
<proteinExistence type="predicted"/>
<dbReference type="Proteomes" id="UP001362999">
    <property type="component" value="Unassembled WGS sequence"/>
</dbReference>
<comment type="caution">
    <text evidence="1">The sequence shown here is derived from an EMBL/GenBank/DDBJ whole genome shotgun (WGS) entry which is preliminary data.</text>
</comment>
<reference evidence="1 2" key="1">
    <citation type="journal article" date="2024" name="J Genomics">
        <title>Draft genome sequencing and assembly of Favolaschia claudopus CIRM-BRFM 2984 isolated from oak limbs.</title>
        <authorList>
            <person name="Navarro D."/>
            <person name="Drula E."/>
            <person name="Chaduli D."/>
            <person name="Cazenave R."/>
            <person name="Ahrendt S."/>
            <person name="Wang J."/>
            <person name="Lipzen A."/>
            <person name="Daum C."/>
            <person name="Barry K."/>
            <person name="Grigoriev I.V."/>
            <person name="Favel A."/>
            <person name="Rosso M.N."/>
            <person name="Martin F."/>
        </authorList>
    </citation>
    <scope>NUCLEOTIDE SEQUENCE [LARGE SCALE GENOMIC DNA]</scope>
    <source>
        <strain evidence="1 2">CIRM-BRFM 2984</strain>
    </source>
</reference>
<protein>
    <submittedName>
        <fullName evidence="1">Uncharacterized protein</fullName>
    </submittedName>
</protein>